<evidence type="ECO:0008006" key="5">
    <source>
        <dbReference type="Google" id="ProtNLM"/>
    </source>
</evidence>
<feature type="region of interest" description="Disordered" evidence="1">
    <location>
        <begin position="1"/>
        <end position="32"/>
    </location>
</feature>
<dbReference type="EMBL" id="JGZR01000005">
    <property type="protein sequence ID" value="KFJ04205.1"/>
    <property type="molecule type" value="Genomic_DNA"/>
</dbReference>
<evidence type="ECO:0000313" key="3">
    <source>
        <dbReference type="EMBL" id="KFJ04205.1"/>
    </source>
</evidence>
<dbReference type="eggNOG" id="ENOG502ZIJN">
    <property type="taxonomic scope" value="Bacteria"/>
</dbReference>
<feature type="compositionally biased region" description="Basic and acidic residues" evidence="1">
    <location>
        <begin position="512"/>
        <end position="525"/>
    </location>
</feature>
<name>A0A087E8V4_9BIFI</name>
<feature type="compositionally biased region" description="Basic and acidic residues" evidence="1">
    <location>
        <begin position="18"/>
        <end position="27"/>
    </location>
</feature>
<comment type="caution">
    <text evidence="3">The sequence shown here is derived from an EMBL/GenBank/DDBJ whole genome shotgun (WGS) entry which is preliminary data.</text>
</comment>
<accession>A0A087E8V4</accession>
<protein>
    <recommendedName>
        <fullName evidence="5">Sugar-binding protein</fullName>
    </recommendedName>
</protein>
<evidence type="ECO:0000256" key="1">
    <source>
        <dbReference type="SAM" id="MobiDB-lite"/>
    </source>
</evidence>
<gene>
    <name evidence="3" type="ORF">BISU_1243</name>
</gene>
<organism evidence="3 4">
    <name type="scientific">Bifidobacterium subtile</name>
    <dbReference type="NCBI Taxonomy" id="77635"/>
    <lineage>
        <taxon>Bacteria</taxon>
        <taxon>Bacillati</taxon>
        <taxon>Actinomycetota</taxon>
        <taxon>Actinomycetes</taxon>
        <taxon>Bifidobacteriales</taxon>
        <taxon>Bifidobacteriaceae</taxon>
        <taxon>Bifidobacterium</taxon>
    </lineage>
</organism>
<dbReference type="AlphaFoldDB" id="A0A087E8V4"/>
<feature type="compositionally biased region" description="Polar residues" evidence="1">
    <location>
        <begin position="494"/>
        <end position="508"/>
    </location>
</feature>
<proteinExistence type="predicted"/>
<dbReference type="Proteomes" id="UP000029055">
    <property type="component" value="Unassembled WGS sequence"/>
</dbReference>
<dbReference type="OrthoDB" id="3239074at2"/>
<keyword evidence="2" id="KW-1133">Transmembrane helix</keyword>
<reference evidence="3 4" key="1">
    <citation type="submission" date="2014-03" db="EMBL/GenBank/DDBJ databases">
        <title>Genomics of Bifidobacteria.</title>
        <authorList>
            <person name="Ventura M."/>
            <person name="Milani C."/>
            <person name="Lugli G.A."/>
        </authorList>
    </citation>
    <scope>NUCLEOTIDE SEQUENCE [LARGE SCALE GENOMIC DNA]</scope>
    <source>
        <strain evidence="3 4">LMG 11597</strain>
    </source>
</reference>
<dbReference type="STRING" id="77635.BISU_1243"/>
<evidence type="ECO:0000256" key="2">
    <source>
        <dbReference type="SAM" id="Phobius"/>
    </source>
</evidence>
<evidence type="ECO:0000313" key="4">
    <source>
        <dbReference type="Proteomes" id="UP000029055"/>
    </source>
</evidence>
<dbReference type="RefSeq" id="WP_155803806.1">
    <property type="nucleotide sequence ID" value="NZ_CP062939.1"/>
</dbReference>
<keyword evidence="4" id="KW-1185">Reference proteome</keyword>
<keyword evidence="2" id="KW-0472">Membrane</keyword>
<feature type="region of interest" description="Disordered" evidence="1">
    <location>
        <begin position="473"/>
        <end position="525"/>
    </location>
</feature>
<sequence length="525" mass="53921">MSRGEVHDMGLSFDFPVESEHQGHGDKPGAAAATLAFAAPDGSAGSAASNAAGSAASDSSISGSAAAFDAAGASASPNASASPVAGDKSVRSGAGFADAASAPASPDGSPLLSSIPAPPLASNDIVDTFWDIPAIDIPSPEAIAKREKIQARRQQRAASSKPALSGGLPLFPGGANRFSQAETESFAPKEFDFDSIISGSADALSAKKGSHKADPEEAPRSHAKQIIIAAVVLIVVIALAVGGILVWRQHKNTVEYRQAMDACNAAVGQYSKADVALSTVLRDTKSMQGITPDQVADANTVVKLRDAVAAANRISVASGCPTSVTAADLRANAKDAKRITAELKSGVGDITSAAKAVTASKAAKDAANAAAIQGNLKTATSDAQTLLDNSLYSVADNSTRVALEDAIKTANDLLGQNKPDTVAMQKALTGLQTASDSVKASMNDLVVQNQIAAQQQAQQQYLQQQYLQQQTQQQQTQQQQTPAQPVVPAPPADPNSSPDRQKSHQQQVPPMDPKDPPADSELATK</sequence>
<feature type="compositionally biased region" description="Low complexity" evidence="1">
    <location>
        <begin position="473"/>
        <end position="484"/>
    </location>
</feature>
<feature type="region of interest" description="Disordered" evidence="1">
    <location>
        <begin position="146"/>
        <end position="169"/>
    </location>
</feature>
<feature type="transmembrane region" description="Helical" evidence="2">
    <location>
        <begin position="226"/>
        <end position="247"/>
    </location>
</feature>
<keyword evidence="2" id="KW-0812">Transmembrane</keyword>
<feature type="region of interest" description="Disordered" evidence="1">
    <location>
        <begin position="67"/>
        <end position="90"/>
    </location>
</feature>